<gene>
    <name evidence="1" type="ORF">ACIBG2_40705</name>
</gene>
<sequence length="44" mass="4745">MTKSNLPAANPLSMSWMTVSALHSSPSAVLKPLQFSSRPRAAKF</sequence>
<dbReference type="Proteomes" id="UP001612741">
    <property type="component" value="Unassembled WGS sequence"/>
</dbReference>
<reference evidence="1 2" key="1">
    <citation type="submission" date="2024-10" db="EMBL/GenBank/DDBJ databases">
        <title>The Natural Products Discovery Center: Release of the First 8490 Sequenced Strains for Exploring Actinobacteria Biosynthetic Diversity.</title>
        <authorList>
            <person name="Kalkreuter E."/>
            <person name="Kautsar S.A."/>
            <person name="Yang D."/>
            <person name="Bader C.D."/>
            <person name="Teijaro C.N."/>
            <person name="Fluegel L."/>
            <person name="Davis C.M."/>
            <person name="Simpson J.R."/>
            <person name="Lauterbach L."/>
            <person name="Steele A.D."/>
            <person name="Gui C."/>
            <person name="Meng S."/>
            <person name="Li G."/>
            <person name="Viehrig K."/>
            <person name="Ye F."/>
            <person name="Su P."/>
            <person name="Kiefer A.F."/>
            <person name="Nichols A."/>
            <person name="Cepeda A.J."/>
            <person name="Yan W."/>
            <person name="Fan B."/>
            <person name="Jiang Y."/>
            <person name="Adhikari A."/>
            <person name="Zheng C.-J."/>
            <person name="Schuster L."/>
            <person name="Cowan T.M."/>
            <person name="Smanski M.J."/>
            <person name="Chevrette M.G."/>
            <person name="De Carvalho L.P.S."/>
            <person name="Shen B."/>
        </authorList>
    </citation>
    <scope>NUCLEOTIDE SEQUENCE [LARGE SCALE GENOMIC DNA]</scope>
    <source>
        <strain evidence="1 2">NPDC050545</strain>
    </source>
</reference>
<accession>A0ABW7Z8H9</accession>
<name>A0ABW7Z8H9_9ACTN</name>
<organism evidence="1 2">
    <name type="scientific">Nonomuraea typhae</name>
    <dbReference type="NCBI Taxonomy" id="2603600"/>
    <lineage>
        <taxon>Bacteria</taxon>
        <taxon>Bacillati</taxon>
        <taxon>Actinomycetota</taxon>
        <taxon>Actinomycetes</taxon>
        <taxon>Streptosporangiales</taxon>
        <taxon>Streptosporangiaceae</taxon>
        <taxon>Nonomuraea</taxon>
    </lineage>
</organism>
<dbReference type="RefSeq" id="WP_397089519.1">
    <property type="nucleotide sequence ID" value="NZ_JBITGY010000012.1"/>
</dbReference>
<comment type="caution">
    <text evidence="1">The sequence shown here is derived from an EMBL/GenBank/DDBJ whole genome shotgun (WGS) entry which is preliminary data.</text>
</comment>
<evidence type="ECO:0000313" key="1">
    <source>
        <dbReference type="EMBL" id="MFI6503763.1"/>
    </source>
</evidence>
<evidence type="ECO:0000313" key="2">
    <source>
        <dbReference type="Proteomes" id="UP001612741"/>
    </source>
</evidence>
<dbReference type="EMBL" id="JBITGY010000012">
    <property type="protein sequence ID" value="MFI6503763.1"/>
    <property type="molecule type" value="Genomic_DNA"/>
</dbReference>
<proteinExistence type="predicted"/>
<keyword evidence="2" id="KW-1185">Reference proteome</keyword>
<protein>
    <submittedName>
        <fullName evidence="1">Uncharacterized protein</fullName>
    </submittedName>
</protein>